<dbReference type="KEGG" id="dpl:KGM_211063"/>
<proteinExistence type="predicted"/>
<reference evidence="2 3" key="1">
    <citation type="journal article" date="2011" name="Cell">
        <title>The monarch butterfly genome yields insights into long-distance migration.</title>
        <authorList>
            <person name="Zhan S."/>
            <person name="Merlin C."/>
            <person name="Boore J.L."/>
            <person name="Reppert S.M."/>
        </authorList>
    </citation>
    <scope>NUCLEOTIDE SEQUENCE [LARGE SCALE GENOMIC DNA]</scope>
    <source>
        <strain evidence="2">F-2</strain>
    </source>
</reference>
<evidence type="ECO:0000313" key="2">
    <source>
        <dbReference type="EMBL" id="OWR54564.1"/>
    </source>
</evidence>
<sequence>MSAKTINLCIFILLCISSINPSPAPGLATNQDNQIIASGEVVLLTKNENVNNGNIEFNQREMYYS</sequence>
<comment type="caution">
    <text evidence="2">The sequence shown here is derived from an EMBL/GenBank/DDBJ whole genome shotgun (WGS) entry which is preliminary data.</text>
</comment>
<dbReference type="Proteomes" id="UP000007151">
    <property type="component" value="Unassembled WGS sequence"/>
</dbReference>
<dbReference type="EMBL" id="AGBW02007784">
    <property type="protein sequence ID" value="OWR54564.1"/>
    <property type="molecule type" value="Genomic_DNA"/>
</dbReference>
<organism evidence="2 3">
    <name type="scientific">Danaus plexippus plexippus</name>
    <dbReference type="NCBI Taxonomy" id="278856"/>
    <lineage>
        <taxon>Eukaryota</taxon>
        <taxon>Metazoa</taxon>
        <taxon>Ecdysozoa</taxon>
        <taxon>Arthropoda</taxon>
        <taxon>Hexapoda</taxon>
        <taxon>Insecta</taxon>
        <taxon>Pterygota</taxon>
        <taxon>Neoptera</taxon>
        <taxon>Endopterygota</taxon>
        <taxon>Lepidoptera</taxon>
        <taxon>Glossata</taxon>
        <taxon>Ditrysia</taxon>
        <taxon>Papilionoidea</taxon>
        <taxon>Nymphalidae</taxon>
        <taxon>Danainae</taxon>
        <taxon>Danaini</taxon>
        <taxon>Danaina</taxon>
        <taxon>Danaus</taxon>
        <taxon>Danaus</taxon>
    </lineage>
</organism>
<gene>
    <name evidence="2" type="ORF">KGM_211063</name>
</gene>
<dbReference type="InParanoid" id="A0A212FLE2"/>
<dbReference type="AlphaFoldDB" id="A0A212FLE2"/>
<keyword evidence="1" id="KW-0732">Signal</keyword>
<feature type="signal peptide" evidence="1">
    <location>
        <begin position="1"/>
        <end position="21"/>
    </location>
</feature>
<name>A0A212FLE2_DANPL</name>
<accession>A0A212FLE2</accession>
<protein>
    <submittedName>
        <fullName evidence="2">Uncharacterized protein</fullName>
    </submittedName>
</protein>
<keyword evidence="3" id="KW-1185">Reference proteome</keyword>
<evidence type="ECO:0000256" key="1">
    <source>
        <dbReference type="SAM" id="SignalP"/>
    </source>
</evidence>
<evidence type="ECO:0000313" key="3">
    <source>
        <dbReference type="Proteomes" id="UP000007151"/>
    </source>
</evidence>
<feature type="chain" id="PRO_5013256404" evidence="1">
    <location>
        <begin position="22"/>
        <end position="65"/>
    </location>
</feature>